<comment type="caution">
    <text evidence="1">The sequence shown here is derived from an EMBL/GenBank/DDBJ whole genome shotgun (WGS) entry which is preliminary data.</text>
</comment>
<dbReference type="AlphaFoldDB" id="A0A0G1UGW8"/>
<protein>
    <submittedName>
        <fullName evidence="1">Kielin/chordin-like protein</fullName>
    </submittedName>
</protein>
<evidence type="ECO:0000313" key="1">
    <source>
        <dbReference type="EMBL" id="KKU56950.1"/>
    </source>
</evidence>
<dbReference type="Proteomes" id="UP000034607">
    <property type="component" value="Unassembled WGS sequence"/>
</dbReference>
<dbReference type="Gene3D" id="2.10.70.10">
    <property type="entry name" value="Complement Module, domain 1"/>
    <property type="match status" value="1"/>
</dbReference>
<dbReference type="EMBL" id="LCNM01000001">
    <property type="protein sequence ID" value="KKU56950.1"/>
    <property type="molecule type" value="Genomic_DNA"/>
</dbReference>
<evidence type="ECO:0000313" key="2">
    <source>
        <dbReference type="Proteomes" id="UP000034607"/>
    </source>
</evidence>
<name>A0A0G1UGW8_9BACT</name>
<dbReference type="GO" id="GO:0030414">
    <property type="term" value="F:peptidase inhibitor activity"/>
    <property type="evidence" value="ECO:0007669"/>
    <property type="project" value="InterPro"/>
</dbReference>
<dbReference type="Pfam" id="PF23334">
    <property type="entry name" value="VWC2L_2nd"/>
    <property type="match status" value="1"/>
</dbReference>
<gene>
    <name evidence="1" type="ORF">UX78_C0001G0003</name>
</gene>
<accession>A0A0G1UGW8</accession>
<reference evidence="1 2" key="1">
    <citation type="journal article" date="2015" name="Nature">
        <title>rRNA introns, odd ribosomes, and small enigmatic genomes across a large radiation of phyla.</title>
        <authorList>
            <person name="Brown C.T."/>
            <person name="Hug L.A."/>
            <person name="Thomas B.C."/>
            <person name="Sharon I."/>
            <person name="Castelle C.J."/>
            <person name="Singh A."/>
            <person name="Wilkins M.J."/>
            <person name="Williams K.H."/>
            <person name="Banfield J.F."/>
        </authorList>
    </citation>
    <scope>NUCLEOTIDE SEQUENCE [LARGE SCALE GENOMIC DNA]</scope>
</reference>
<proteinExistence type="predicted"/>
<dbReference type="SUPFAM" id="SSF57603">
    <property type="entry name" value="FnI-like domain"/>
    <property type="match status" value="1"/>
</dbReference>
<sequence>MFANKTWVFIWIIAALLLGLVLGVFFPRDLNPLSQSCQYGGKTYRSGEGFPADDGCNSCSCGNGRVACTLMACD</sequence>
<organism evidence="1 2">
    <name type="scientific">Candidatus Amesbacteria bacterium GW2011_GWA2_47_11</name>
    <dbReference type="NCBI Taxonomy" id="1618357"/>
    <lineage>
        <taxon>Bacteria</taxon>
        <taxon>Candidatus Amesiibacteriota</taxon>
    </lineage>
</organism>